<organism evidence="1 2">
    <name type="scientific">Zizania palustris</name>
    <name type="common">Northern wild rice</name>
    <dbReference type="NCBI Taxonomy" id="103762"/>
    <lineage>
        <taxon>Eukaryota</taxon>
        <taxon>Viridiplantae</taxon>
        <taxon>Streptophyta</taxon>
        <taxon>Embryophyta</taxon>
        <taxon>Tracheophyta</taxon>
        <taxon>Spermatophyta</taxon>
        <taxon>Magnoliopsida</taxon>
        <taxon>Liliopsida</taxon>
        <taxon>Poales</taxon>
        <taxon>Poaceae</taxon>
        <taxon>BOP clade</taxon>
        <taxon>Oryzoideae</taxon>
        <taxon>Oryzeae</taxon>
        <taxon>Zizaniinae</taxon>
        <taxon>Zizania</taxon>
    </lineage>
</organism>
<dbReference type="Proteomes" id="UP000729402">
    <property type="component" value="Unassembled WGS sequence"/>
</dbReference>
<sequence>MSQQAVPLKPGCCSLLLASNGALREKTAPTATAVWESLVGPKPWLKKLLLPVQAHAPSRTKLSRLEKLKKLLLAFLQIRLLTKRKGIPATLQPDSL</sequence>
<evidence type="ECO:0000313" key="1">
    <source>
        <dbReference type="EMBL" id="KAG8065864.1"/>
    </source>
</evidence>
<protein>
    <submittedName>
        <fullName evidence="1">Uncharacterized protein</fullName>
    </submittedName>
</protein>
<name>A0A8J5SHZ4_ZIZPA</name>
<evidence type="ECO:0000313" key="2">
    <source>
        <dbReference type="Proteomes" id="UP000729402"/>
    </source>
</evidence>
<reference evidence="1" key="2">
    <citation type="submission" date="2021-02" db="EMBL/GenBank/DDBJ databases">
        <authorList>
            <person name="Kimball J.A."/>
            <person name="Haas M.W."/>
            <person name="Macchietto M."/>
            <person name="Kono T."/>
            <person name="Duquette J."/>
            <person name="Shao M."/>
        </authorList>
    </citation>
    <scope>NUCLEOTIDE SEQUENCE</scope>
    <source>
        <tissue evidence="1">Fresh leaf tissue</tissue>
    </source>
</reference>
<reference evidence="1" key="1">
    <citation type="journal article" date="2021" name="bioRxiv">
        <title>Whole Genome Assembly and Annotation of Northern Wild Rice, Zizania palustris L., Supports a Whole Genome Duplication in the Zizania Genus.</title>
        <authorList>
            <person name="Haas M."/>
            <person name="Kono T."/>
            <person name="Macchietto M."/>
            <person name="Millas R."/>
            <person name="McGilp L."/>
            <person name="Shao M."/>
            <person name="Duquette J."/>
            <person name="Hirsch C.N."/>
            <person name="Kimball J."/>
        </authorList>
    </citation>
    <scope>NUCLEOTIDE SEQUENCE</scope>
    <source>
        <tissue evidence="1">Fresh leaf tissue</tissue>
    </source>
</reference>
<dbReference type="AlphaFoldDB" id="A0A8J5SHZ4"/>
<accession>A0A8J5SHZ4</accession>
<keyword evidence="2" id="KW-1185">Reference proteome</keyword>
<gene>
    <name evidence="1" type="ORF">GUJ93_ZPchr0004g40081</name>
</gene>
<proteinExistence type="predicted"/>
<dbReference type="EMBL" id="JAAALK010000285">
    <property type="protein sequence ID" value="KAG8065864.1"/>
    <property type="molecule type" value="Genomic_DNA"/>
</dbReference>
<comment type="caution">
    <text evidence="1">The sequence shown here is derived from an EMBL/GenBank/DDBJ whole genome shotgun (WGS) entry which is preliminary data.</text>
</comment>